<keyword evidence="1 2" id="KW-0545">Nucleotide biosynthesis</keyword>
<accession>A0A328AH85</accession>
<dbReference type="OrthoDB" id="324294at2"/>
<dbReference type="InterPro" id="IPR000836">
    <property type="entry name" value="PRTase_dom"/>
</dbReference>
<dbReference type="GO" id="GO:0000287">
    <property type="term" value="F:magnesium ion binding"/>
    <property type="evidence" value="ECO:0007669"/>
    <property type="project" value="InterPro"/>
</dbReference>
<organism evidence="5 6">
    <name type="scientific">Phenylobacterium soli</name>
    <dbReference type="NCBI Taxonomy" id="2170551"/>
    <lineage>
        <taxon>Bacteria</taxon>
        <taxon>Pseudomonadati</taxon>
        <taxon>Pseudomonadota</taxon>
        <taxon>Alphaproteobacteria</taxon>
        <taxon>Caulobacterales</taxon>
        <taxon>Caulobacteraceae</taxon>
        <taxon>Phenylobacterium</taxon>
    </lineage>
</organism>
<evidence type="ECO:0000256" key="1">
    <source>
        <dbReference type="ARBA" id="ARBA00022727"/>
    </source>
</evidence>
<dbReference type="GO" id="GO:0006164">
    <property type="term" value="P:purine nucleotide biosynthetic process"/>
    <property type="evidence" value="ECO:0007669"/>
    <property type="project" value="TreeGrafter"/>
</dbReference>
<comment type="caution">
    <text evidence="5">The sequence shown here is derived from an EMBL/GenBank/DDBJ whole genome shotgun (WGS) entry which is preliminary data.</text>
</comment>
<sequence>MTAAVFAFSEDLAPATRLAEALGRPLREIALHRFPDGESLPQVGQGAEVAILYRALEDPDPKLMPLLLAADALRRAGARRLVLVAPYMPYLRQDMVFEPGQPLSRDVMGALLGPAFDRIVTVEPHLHRTSDLTPVFAGRPVTVLSASALLADAIGPAGDPLIIGPDAESAPWAQAVADRLGAGCLVFEKQRYGDRHVRLTLPEDAEIAGRRVAIVDDICSSGGTLAEAVKAVVARGAETTEIAVVHALFDARAEARLMRAGARRIVSTDAVEHPTNAIHLAGLLAGALEQEF</sequence>
<comment type="similarity">
    <text evidence="2">Belongs to the ribose-phosphate pyrophosphokinase family.</text>
</comment>
<dbReference type="InterPro" id="IPR005946">
    <property type="entry name" value="Rib-P_diPkinase"/>
</dbReference>
<dbReference type="SUPFAM" id="SSF53271">
    <property type="entry name" value="PRTase-like"/>
    <property type="match status" value="2"/>
</dbReference>
<dbReference type="Gene3D" id="3.40.50.2020">
    <property type="match status" value="2"/>
</dbReference>
<evidence type="ECO:0000313" key="6">
    <source>
        <dbReference type="Proteomes" id="UP000249254"/>
    </source>
</evidence>
<dbReference type="Pfam" id="PF13793">
    <property type="entry name" value="Pribosyltran_N"/>
    <property type="match status" value="1"/>
</dbReference>
<proteinExistence type="inferred from homology"/>
<dbReference type="SMART" id="SM01400">
    <property type="entry name" value="Pribosyltran_N"/>
    <property type="match status" value="1"/>
</dbReference>
<dbReference type="NCBIfam" id="TIGR01251">
    <property type="entry name" value="ribP_PPkin"/>
    <property type="match status" value="1"/>
</dbReference>
<evidence type="ECO:0000259" key="4">
    <source>
        <dbReference type="Pfam" id="PF13793"/>
    </source>
</evidence>
<dbReference type="AlphaFoldDB" id="A0A328AH85"/>
<dbReference type="Pfam" id="PF00156">
    <property type="entry name" value="Pribosyltran"/>
    <property type="match status" value="1"/>
</dbReference>
<reference evidence="6" key="1">
    <citation type="submission" date="2018-05" db="EMBL/GenBank/DDBJ databases">
        <authorList>
            <person name="Li X."/>
        </authorList>
    </citation>
    <scope>NUCLEOTIDE SEQUENCE [LARGE SCALE GENOMIC DNA]</scope>
    <source>
        <strain evidence="6">LX32</strain>
    </source>
</reference>
<dbReference type="PANTHER" id="PTHR10210">
    <property type="entry name" value="RIBOSE-PHOSPHATE DIPHOSPHOKINASE FAMILY MEMBER"/>
    <property type="match status" value="1"/>
</dbReference>
<keyword evidence="6" id="KW-1185">Reference proteome</keyword>
<protein>
    <submittedName>
        <fullName evidence="5">Phosphoribosylpyrophosphate synthetase</fullName>
    </submittedName>
</protein>
<feature type="domain" description="Ribose-phosphate pyrophosphokinase N-terminal" evidence="4">
    <location>
        <begin position="5"/>
        <end position="112"/>
    </location>
</feature>
<evidence type="ECO:0000256" key="2">
    <source>
        <dbReference type="RuleBase" id="RU004324"/>
    </source>
</evidence>
<dbReference type="GO" id="GO:0004749">
    <property type="term" value="F:ribose phosphate diphosphokinase activity"/>
    <property type="evidence" value="ECO:0007669"/>
    <property type="project" value="TreeGrafter"/>
</dbReference>
<dbReference type="Proteomes" id="UP000249254">
    <property type="component" value="Unassembled WGS sequence"/>
</dbReference>
<dbReference type="InterPro" id="IPR029057">
    <property type="entry name" value="PRTase-like"/>
</dbReference>
<dbReference type="GO" id="GO:0005737">
    <property type="term" value="C:cytoplasm"/>
    <property type="evidence" value="ECO:0007669"/>
    <property type="project" value="TreeGrafter"/>
</dbReference>
<dbReference type="NCBIfam" id="NF005537">
    <property type="entry name" value="PRK07199.1"/>
    <property type="match status" value="1"/>
</dbReference>
<dbReference type="CDD" id="cd06223">
    <property type="entry name" value="PRTases_typeI"/>
    <property type="match status" value="1"/>
</dbReference>
<dbReference type="GO" id="GO:0006015">
    <property type="term" value="P:5-phosphoribose 1-diphosphate biosynthetic process"/>
    <property type="evidence" value="ECO:0007669"/>
    <property type="project" value="TreeGrafter"/>
</dbReference>
<name>A0A328AH85_9CAUL</name>
<evidence type="ECO:0000259" key="3">
    <source>
        <dbReference type="Pfam" id="PF00156"/>
    </source>
</evidence>
<dbReference type="EMBL" id="QFYQ01000001">
    <property type="protein sequence ID" value="RAK54019.1"/>
    <property type="molecule type" value="Genomic_DNA"/>
</dbReference>
<dbReference type="GO" id="GO:0002189">
    <property type="term" value="C:ribose phosphate diphosphokinase complex"/>
    <property type="evidence" value="ECO:0007669"/>
    <property type="project" value="TreeGrafter"/>
</dbReference>
<feature type="domain" description="Phosphoribosyltransferase" evidence="3">
    <location>
        <begin position="157"/>
        <end position="268"/>
    </location>
</feature>
<dbReference type="RefSeq" id="WP_111527770.1">
    <property type="nucleotide sequence ID" value="NZ_JBHRSG010000002.1"/>
</dbReference>
<dbReference type="PANTHER" id="PTHR10210:SF41">
    <property type="entry name" value="RIBOSE-PHOSPHATE PYROPHOSPHOKINASE 1, CHLOROPLASTIC"/>
    <property type="match status" value="1"/>
</dbReference>
<gene>
    <name evidence="5" type="ORF">DJ017_05515</name>
</gene>
<evidence type="ECO:0000313" key="5">
    <source>
        <dbReference type="EMBL" id="RAK54019.1"/>
    </source>
</evidence>
<dbReference type="InterPro" id="IPR029099">
    <property type="entry name" value="Pribosyltran_N"/>
</dbReference>